<feature type="transmembrane region" description="Helical" evidence="1">
    <location>
        <begin position="538"/>
        <end position="558"/>
    </location>
</feature>
<dbReference type="Proteomes" id="UP000887565">
    <property type="component" value="Unplaced"/>
</dbReference>
<proteinExistence type="predicted"/>
<feature type="transmembrane region" description="Helical" evidence="1">
    <location>
        <begin position="7"/>
        <end position="28"/>
    </location>
</feature>
<protein>
    <submittedName>
        <fullName evidence="3">Uncharacterized protein</fullName>
    </submittedName>
</protein>
<keyword evidence="2" id="KW-1185">Reference proteome</keyword>
<feature type="transmembrane region" description="Helical" evidence="1">
    <location>
        <begin position="570"/>
        <end position="588"/>
    </location>
</feature>
<feature type="transmembrane region" description="Helical" evidence="1">
    <location>
        <begin position="502"/>
        <end position="526"/>
    </location>
</feature>
<organism evidence="2 3">
    <name type="scientific">Romanomermis culicivorax</name>
    <name type="common">Nematode worm</name>
    <dbReference type="NCBI Taxonomy" id="13658"/>
    <lineage>
        <taxon>Eukaryota</taxon>
        <taxon>Metazoa</taxon>
        <taxon>Ecdysozoa</taxon>
        <taxon>Nematoda</taxon>
        <taxon>Enoplea</taxon>
        <taxon>Dorylaimia</taxon>
        <taxon>Mermithida</taxon>
        <taxon>Mermithoidea</taxon>
        <taxon>Mermithidae</taxon>
        <taxon>Romanomermis</taxon>
    </lineage>
</organism>
<sequence>MSLIKLKVCGCGLIIFGALLEMYNHLIFTNVNTNFLYLKMTLHWLCAFYEITGLADISCWLLCRTRPISSRSFFLNTAIVFNILTACISTSLACALLLVTIVVGQQPIVGICLSMIEVAAHLLILALSIIVLRVLLASVVSLQKENQEKNTYGKFGLLGIFLGIIAVGHFGNFFAQKIIIHVFAANNDEMFLFQAEVMYHIEDMVWILVYIINSFILMASEWPKVTNAMPELVFYLGLVFSALSFYPCTMQFYDIYFLLTIQDVSSDTQLLAKTCLIIRGALTIAHFVVLLFTCKRYLQTIVQEKMCFDSSNIIWSSTISIVWRKLGIFSIITGMVLLTPCLVTVAHNLPTYSFHTITRDLPVVLMIFGVLCYWVCEQTNNAGPYILPCIMASCVILIKSSILYVAHTLSLFYEQYVEKEMCRLLSQHPMCPFDIGYLEVLFHFIETVIAIFMIPLMVTVMKVVKRLCGSFKIDLQDQLQGNDIMLSMIHTKTQRLQRNCRILLFIYFGFTSSLLLLFVIFCTMTYDRYLHIDLTIEGWYQFSDLISKIIIFVIQYFLINDDILHTPLNCMTCMFLSIMNILTTFSSASNARDHIIFSMLRMVDIECALMQFGLLIFCGLIWGLSRGRITEKEQIVEPSALRKAGLKKFCKIFKLLKKTKRITCAAG</sequence>
<feature type="transmembrane region" description="Helical" evidence="1">
    <location>
        <begin position="232"/>
        <end position="256"/>
    </location>
</feature>
<dbReference type="AlphaFoldDB" id="A0A915IIT8"/>
<feature type="transmembrane region" description="Helical" evidence="1">
    <location>
        <begin position="74"/>
        <end position="102"/>
    </location>
</feature>
<evidence type="ECO:0000313" key="3">
    <source>
        <dbReference type="WBParaSite" id="nRc.2.0.1.t14092-RA"/>
    </source>
</evidence>
<feature type="transmembrane region" description="Helical" evidence="1">
    <location>
        <begin position="608"/>
        <end position="625"/>
    </location>
</feature>
<feature type="transmembrane region" description="Helical" evidence="1">
    <location>
        <begin position="440"/>
        <end position="464"/>
    </location>
</feature>
<reference evidence="3" key="1">
    <citation type="submission" date="2022-11" db="UniProtKB">
        <authorList>
            <consortium name="WormBaseParasite"/>
        </authorList>
    </citation>
    <scope>IDENTIFICATION</scope>
</reference>
<feature type="transmembrane region" description="Helical" evidence="1">
    <location>
        <begin position="326"/>
        <end position="345"/>
    </location>
</feature>
<feature type="transmembrane region" description="Helical" evidence="1">
    <location>
        <begin position="157"/>
        <end position="184"/>
    </location>
</feature>
<keyword evidence="1" id="KW-0472">Membrane</keyword>
<dbReference type="WBParaSite" id="nRc.2.0.1.t14092-RA">
    <property type="protein sequence ID" value="nRc.2.0.1.t14092-RA"/>
    <property type="gene ID" value="nRc.2.0.1.g14092"/>
</dbReference>
<feature type="transmembrane region" description="Helical" evidence="1">
    <location>
        <begin position="357"/>
        <end position="376"/>
    </location>
</feature>
<feature type="transmembrane region" description="Helical" evidence="1">
    <location>
        <begin position="385"/>
        <end position="406"/>
    </location>
</feature>
<name>A0A915IIT8_ROMCU</name>
<accession>A0A915IIT8</accession>
<feature type="transmembrane region" description="Helical" evidence="1">
    <location>
        <begin position="276"/>
        <end position="298"/>
    </location>
</feature>
<feature type="transmembrane region" description="Helical" evidence="1">
    <location>
        <begin position="40"/>
        <end position="62"/>
    </location>
</feature>
<keyword evidence="1" id="KW-0812">Transmembrane</keyword>
<feature type="transmembrane region" description="Helical" evidence="1">
    <location>
        <begin position="108"/>
        <end position="136"/>
    </location>
</feature>
<evidence type="ECO:0000313" key="2">
    <source>
        <dbReference type="Proteomes" id="UP000887565"/>
    </source>
</evidence>
<evidence type="ECO:0000256" key="1">
    <source>
        <dbReference type="SAM" id="Phobius"/>
    </source>
</evidence>
<keyword evidence="1" id="KW-1133">Transmembrane helix</keyword>